<name>A0A174TQE5_9FIRM</name>
<evidence type="ECO:0000313" key="2">
    <source>
        <dbReference type="EMBL" id="CUQ12323.1"/>
    </source>
</evidence>
<sequence length="212" mass="24042">MKKLIINSENSHLNDDNTVDVPAKSFSKKKIALLGASVVLIICIAVFVGVFAKRNNRHDYIQTITAAKYTMLKGAAEAETTCNLISAVWYNTIFEVHDTSTDKYTMYAGKFRKDFNDSIAALHDSDEHSDHITTILACQSVAKDYMKELQDPPKGLETCYDTLCNLYAEFTNLTELALNPQGTIQTFNLNYQSYDKSFMQYYDMLEIQIPQE</sequence>
<gene>
    <name evidence="2" type="ORF">ERS852551_03207</name>
</gene>
<keyword evidence="1" id="KW-0812">Transmembrane</keyword>
<dbReference type="AlphaFoldDB" id="A0A174TQE5"/>
<organism evidence="2 3">
    <name type="scientific">Anaerotruncus colihominis</name>
    <dbReference type="NCBI Taxonomy" id="169435"/>
    <lineage>
        <taxon>Bacteria</taxon>
        <taxon>Bacillati</taxon>
        <taxon>Bacillota</taxon>
        <taxon>Clostridia</taxon>
        <taxon>Eubacteriales</taxon>
        <taxon>Oscillospiraceae</taxon>
        <taxon>Anaerotruncus</taxon>
    </lineage>
</organism>
<keyword evidence="1" id="KW-1133">Transmembrane helix</keyword>
<accession>A0A174TQE5</accession>
<reference evidence="2 3" key="1">
    <citation type="submission" date="2015-09" db="EMBL/GenBank/DDBJ databases">
        <authorList>
            <consortium name="Pathogen Informatics"/>
        </authorList>
    </citation>
    <scope>NUCLEOTIDE SEQUENCE [LARGE SCALE GENOMIC DNA]</scope>
    <source>
        <strain evidence="2 3">2789STDY5834939</strain>
    </source>
</reference>
<feature type="transmembrane region" description="Helical" evidence="1">
    <location>
        <begin position="31"/>
        <end position="52"/>
    </location>
</feature>
<evidence type="ECO:0000313" key="3">
    <source>
        <dbReference type="Proteomes" id="UP000095765"/>
    </source>
</evidence>
<protein>
    <submittedName>
        <fullName evidence="2">Uncharacterized protein</fullName>
    </submittedName>
</protein>
<keyword evidence="1" id="KW-0472">Membrane</keyword>
<dbReference type="EMBL" id="CZBE01000027">
    <property type="protein sequence ID" value="CUQ12323.1"/>
    <property type="molecule type" value="Genomic_DNA"/>
</dbReference>
<dbReference type="OrthoDB" id="3239970at2"/>
<dbReference type="RefSeq" id="WP_055245912.1">
    <property type="nucleotide sequence ID" value="NZ_CZBE01000027.1"/>
</dbReference>
<dbReference type="Proteomes" id="UP000095765">
    <property type="component" value="Unassembled WGS sequence"/>
</dbReference>
<proteinExistence type="predicted"/>
<evidence type="ECO:0000256" key="1">
    <source>
        <dbReference type="SAM" id="Phobius"/>
    </source>
</evidence>